<evidence type="ECO:0000256" key="8">
    <source>
        <dbReference type="SAM" id="Phobius"/>
    </source>
</evidence>
<dbReference type="GO" id="GO:1990538">
    <property type="term" value="F:xylan O-acetyltransferase activity"/>
    <property type="evidence" value="ECO:0007669"/>
    <property type="project" value="UniProtKB-ARBA"/>
</dbReference>
<feature type="transmembrane region" description="Helical" evidence="8">
    <location>
        <begin position="27"/>
        <end position="49"/>
    </location>
</feature>
<evidence type="ECO:0000259" key="10">
    <source>
        <dbReference type="Pfam" id="PF14416"/>
    </source>
</evidence>
<sequence length="406" mass="46641">MAMDVGSDSDSSPLLSLPKKKENNCTIVKFAVAAIAVGVLAIFLFFSVVGNSKNGEGGQCNLFNGRWIPHPSGPSYNNGSCNFIDDADNCLKNGRPNTEYLYWRWKPYHCDLPPLDPEKFMNTMQDKSWALIGDSILRNQMMSMICLLSKVEEPVEVYHDEAYKSRSFYFPSHNLTIATIWAPFLVKSVTDEDDDGKAKNEIQLYVDVLEKEWEANYHKYDFVLISGGQWFTKTTVVWENNQVIGCHNCREKNLTELGLEYPYRKALELVFSFISKSDHKPVVIFRTWTPDHFEYGEWFSGGVCNRTEPYREGQFNGRACDHMMRNIEIEEFRKAAAVGSKDGHHMELLDVYQLSLLRPDGHPGPYRRYHPFDKDKDAKVQNDCLHWCLPGPVDAWNDLMAKMLLD</sequence>
<dbReference type="Pfam" id="PF14416">
    <property type="entry name" value="PMR5N"/>
    <property type="match status" value="1"/>
</dbReference>
<comment type="caution">
    <text evidence="11">The sequence shown here is derived from an EMBL/GenBank/DDBJ whole genome shotgun (WGS) entry which is preliminary data.</text>
</comment>
<evidence type="ECO:0000259" key="9">
    <source>
        <dbReference type="Pfam" id="PF13839"/>
    </source>
</evidence>
<keyword evidence="12" id="KW-1185">Reference proteome</keyword>
<evidence type="ECO:0000256" key="3">
    <source>
        <dbReference type="ARBA" id="ARBA00022692"/>
    </source>
</evidence>
<dbReference type="InterPro" id="IPR029962">
    <property type="entry name" value="TBL"/>
</dbReference>
<dbReference type="EMBL" id="JANAVB010027596">
    <property type="protein sequence ID" value="KAJ6817919.1"/>
    <property type="molecule type" value="Genomic_DNA"/>
</dbReference>
<reference evidence="11" key="2">
    <citation type="submission" date="2023-04" db="EMBL/GenBank/DDBJ databases">
        <authorList>
            <person name="Bruccoleri R.E."/>
            <person name="Oakeley E.J."/>
            <person name="Faust A.-M."/>
            <person name="Dessus-Babus S."/>
            <person name="Altorfer M."/>
            <person name="Burckhardt D."/>
            <person name="Oertli M."/>
            <person name="Naumann U."/>
            <person name="Petersen F."/>
            <person name="Wong J."/>
        </authorList>
    </citation>
    <scope>NUCLEOTIDE SEQUENCE</scope>
    <source>
        <strain evidence="11">GSM-AAB239-AS_SAM_17_03QT</strain>
        <tissue evidence="11">Leaf</tissue>
    </source>
</reference>
<evidence type="ECO:0000256" key="4">
    <source>
        <dbReference type="ARBA" id="ARBA00022968"/>
    </source>
</evidence>
<evidence type="ECO:0000256" key="7">
    <source>
        <dbReference type="ARBA" id="ARBA00023136"/>
    </source>
</evidence>
<organism evidence="11 12">
    <name type="scientific">Iris pallida</name>
    <name type="common">Sweet iris</name>
    <dbReference type="NCBI Taxonomy" id="29817"/>
    <lineage>
        <taxon>Eukaryota</taxon>
        <taxon>Viridiplantae</taxon>
        <taxon>Streptophyta</taxon>
        <taxon>Embryophyta</taxon>
        <taxon>Tracheophyta</taxon>
        <taxon>Spermatophyta</taxon>
        <taxon>Magnoliopsida</taxon>
        <taxon>Liliopsida</taxon>
        <taxon>Asparagales</taxon>
        <taxon>Iridaceae</taxon>
        <taxon>Iridoideae</taxon>
        <taxon>Irideae</taxon>
        <taxon>Iris</taxon>
    </lineage>
</organism>
<dbReference type="PANTHER" id="PTHR32285:SF324">
    <property type="entry name" value="PROTEIN TRICHOME BIREFRINGENCE-LIKE 25"/>
    <property type="match status" value="1"/>
</dbReference>
<dbReference type="PANTHER" id="PTHR32285">
    <property type="entry name" value="PROTEIN TRICHOME BIREFRINGENCE-LIKE 9-RELATED"/>
    <property type="match status" value="1"/>
</dbReference>
<keyword evidence="6" id="KW-0333">Golgi apparatus</keyword>
<evidence type="ECO:0000313" key="11">
    <source>
        <dbReference type="EMBL" id="KAJ6817919.1"/>
    </source>
</evidence>
<gene>
    <name evidence="11" type="ORF">M6B38_409840</name>
</gene>
<evidence type="ECO:0000256" key="1">
    <source>
        <dbReference type="ARBA" id="ARBA00004323"/>
    </source>
</evidence>
<proteinExistence type="inferred from homology"/>
<evidence type="ECO:0000313" key="12">
    <source>
        <dbReference type="Proteomes" id="UP001140949"/>
    </source>
</evidence>
<accession>A0AAX6FNJ6</accession>
<keyword evidence="7 8" id="KW-0472">Membrane</keyword>
<name>A0AAX6FNJ6_IRIPA</name>
<dbReference type="InterPro" id="IPR026057">
    <property type="entry name" value="TBL_C"/>
</dbReference>
<keyword evidence="3 8" id="KW-0812">Transmembrane</keyword>
<keyword evidence="4" id="KW-0735">Signal-anchor</keyword>
<comment type="subcellular location">
    <subcellularLocation>
        <location evidence="1">Golgi apparatus membrane</location>
        <topology evidence="1">Single-pass type II membrane protein</topology>
    </subcellularLocation>
</comment>
<dbReference type="InterPro" id="IPR025846">
    <property type="entry name" value="TBL_N"/>
</dbReference>
<protein>
    <submittedName>
        <fullName evidence="11">Protein trichome birefringence-like 26</fullName>
    </submittedName>
</protein>
<dbReference type="Proteomes" id="UP001140949">
    <property type="component" value="Unassembled WGS sequence"/>
</dbReference>
<keyword evidence="5 8" id="KW-1133">Transmembrane helix</keyword>
<evidence type="ECO:0000256" key="6">
    <source>
        <dbReference type="ARBA" id="ARBA00023034"/>
    </source>
</evidence>
<feature type="domain" description="Trichome birefringence-like C-terminal" evidence="9">
    <location>
        <begin position="112"/>
        <end position="403"/>
    </location>
</feature>
<dbReference type="AlphaFoldDB" id="A0AAX6FNJ6"/>
<evidence type="ECO:0000256" key="2">
    <source>
        <dbReference type="ARBA" id="ARBA00007727"/>
    </source>
</evidence>
<dbReference type="Pfam" id="PF13839">
    <property type="entry name" value="PC-Esterase"/>
    <property type="match status" value="1"/>
</dbReference>
<comment type="similarity">
    <text evidence="2">Belongs to the PC-esterase family. TBL subfamily.</text>
</comment>
<dbReference type="GO" id="GO:0000139">
    <property type="term" value="C:Golgi membrane"/>
    <property type="evidence" value="ECO:0007669"/>
    <property type="project" value="UniProtKB-SubCell"/>
</dbReference>
<evidence type="ECO:0000256" key="5">
    <source>
        <dbReference type="ARBA" id="ARBA00022989"/>
    </source>
</evidence>
<feature type="domain" description="Trichome birefringence-like N-terminal" evidence="10">
    <location>
        <begin position="59"/>
        <end position="111"/>
    </location>
</feature>
<reference evidence="11" key="1">
    <citation type="journal article" date="2023" name="GigaByte">
        <title>Genome assembly of the bearded iris, Iris pallida Lam.</title>
        <authorList>
            <person name="Bruccoleri R.E."/>
            <person name="Oakeley E.J."/>
            <person name="Faust A.M.E."/>
            <person name="Altorfer M."/>
            <person name="Dessus-Babus S."/>
            <person name="Burckhardt D."/>
            <person name="Oertli M."/>
            <person name="Naumann U."/>
            <person name="Petersen F."/>
            <person name="Wong J."/>
        </authorList>
    </citation>
    <scope>NUCLEOTIDE SEQUENCE</scope>
    <source>
        <strain evidence="11">GSM-AAB239-AS_SAM_17_03QT</strain>
    </source>
</reference>